<evidence type="ECO:0000313" key="1">
    <source>
        <dbReference type="EMBL" id="KAL0630162.1"/>
    </source>
</evidence>
<evidence type="ECO:0000313" key="2">
    <source>
        <dbReference type="Proteomes" id="UP001447188"/>
    </source>
</evidence>
<name>A0ABR3G367_9PEZI</name>
<accession>A0ABR3G367</accession>
<comment type="caution">
    <text evidence="1">The sequence shown here is derived from an EMBL/GenBank/DDBJ whole genome shotgun (WGS) entry which is preliminary data.</text>
</comment>
<feature type="non-terminal residue" evidence="1">
    <location>
        <position position="1"/>
    </location>
</feature>
<sequence>ISLSIRSPADFDLDACALSENRLIIQVLCRTSFAKDLLAIGVRQFPVPHITRRMQVADQVKWKKGSQGFDTGYLQLDLENCTTVELMLTAGGFAVQQVFIADKNKSLNPRLAAYKKFDPDLKCLDGFLEPEMKNGRDLEQGVATLLYLLGAVCTNPPETDAPDIFAETRSGRLAIIECTVKLTDVRSKAAKLISRRHSLTFNADGSGPTHDLLAVLVVSMPKIKIPLEDDFLARNQIVLITREGLQQAKAKLEFPPDLDELYLGTIEHLKRQMSATLGVAATFA</sequence>
<proteinExistence type="predicted"/>
<organism evidence="1 2">
    <name type="scientific">Discina gigas</name>
    <dbReference type="NCBI Taxonomy" id="1032678"/>
    <lineage>
        <taxon>Eukaryota</taxon>
        <taxon>Fungi</taxon>
        <taxon>Dikarya</taxon>
        <taxon>Ascomycota</taxon>
        <taxon>Pezizomycotina</taxon>
        <taxon>Pezizomycetes</taxon>
        <taxon>Pezizales</taxon>
        <taxon>Discinaceae</taxon>
        <taxon>Discina</taxon>
    </lineage>
</organism>
<keyword evidence="2" id="KW-1185">Reference proteome</keyword>
<gene>
    <name evidence="1" type="ORF">Q9L58_010992</name>
</gene>
<dbReference type="Proteomes" id="UP001447188">
    <property type="component" value="Unassembled WGS sequence"/>
</dbReference>
<protein>
    <submittedName>
        <fullName evidence="1">Uncharacterized protein</fullName>
    </submittedName>
</protein>
<dbReference type="EMBL" id="JBBBZM010001042">
    <property type="protein sequence ID" value="KAL0630162.1"/>
    <property type="molecule type" value="Genomic_DNA"/>
</dbReference>
<reference evidence="1 2" key="1">
    <citation type="submission" date="2024-02" db="EMBL/GenBank/DDBJ databases">
        <title>Discinaceae phylogenomics.</title>
        <authorList>
            <person name="Dirks A.C."/>
            <person name="James T.Y."/>
        </authorList>
    </citation>
    <scope>NUCLEOTIDE SEQUENCE [LARGE SCALE GENOMIC DNA]</scope>
    <source>
        <strain evidence="1 2">ACD0624</strain>
    </source>
</reference>